<keyword evidence="1" id="KW-1133">Transmembrane helix</keyword>
<keyword evidence="1" id="KW-0812">Transmembrane</keyword>
<feature type="transmembrane region" description="Helical" evidence="1">
    <location>
        <begin position="45"/>
        <end position="64"/>
    </location>
</feature>
<proteinExistence type="predicted"/>
<evidence type="ECO:0000313" key="2">
    <source>
        <dbReference type="EMBL" id="CAB4132019.1"/>
    </source>
</evidence>
<reference evidence="2" key="1">
    <citation type="submission" date="2020-04" db="EMBL/GenBank/DDBJ databases">
        <authorList>
            <person name="Chiriac C."/>
            <person name="Salcher M."/>
            <person name="Ghai R."/>
            <person name="Kavagutti S V."/>
        </authorList>
    </citation>
    <scope>NUCLEOTIDE SEQUENCE</scope>
</reference>
<accession>A0A6J5LK61</accession>
<name>A0A6J5LK61_9CAUD</name>
<dbReference type="EMBL" id="LR796257">
    <property type="protein sequence ID" value="CAB4132019.1"/>
    <property type="molecule type" value="Genomic_DNA"/>
</dbReference>
<protein>
    <submittedName>
        <fullName evidence="2">Uncharacterized protein</fullName>
    </submittedName>
</protein>
<organism evidence="2">
    <name type="scientific">uncultured Caudovirales phage</name>
    <dbReference type="NCBI Taxonomy" id="2100421"/>
    <lineage>
        <taxon>Viruses</taxon>
        <taxon>Duplodnaviria</taxon>
        <taxon>Heunggongvirae</taxon>
        <taxon>Uroviricota</taxon>
        <taxon>Caudoviricetes</taxon>
        <taxon>Peduoviridae</taxon>
        <taxon>Maltschvirus</taxon>
        <taxon>Maltschvirus maltsch</taxon>
    </lineage>
</organism>
<keyword evidence="1" id="KW-0472">Membrane</keyword>
<gene>
    <name evidence="2" type="ORF">UFOVP136_12</name>
</gene>
<sequence length="96" mass="11410">MYVPVRLSHQYIILNKINKYDINAHKYHLTERKFKMQFEIDGATILQWCGTLIAGLAIWALKSVTNRLEIAFRKLDKVRRFLLKTTAYTEDDNDDY</sequence>
<evidence type="ECO:0000256" key="1">
    <source>
        <dbReference type="SAM" id="Phobius"/>
    </source>
</evidence>